<dbReference type="Proteomes" id="UP001430953">
    <property type="component" value="Unassembled WGS sequence"/>
</dbReference>
<dbReference type="AlphaFoldDB" id="A0AAW2EFH9"/>
<evidence type="ECO:0000313" key="2">
    <source>
        <dbReference type="Proteomes" id="UP001430953"/>
    </source>
</evidence>
<evidence type="ECO:0000313" key="1">
    <source>
        <dbReference type="EMBL" id="KAL0101134.1"/>
    </source>
</evidence>
<comment type="caution">
    <text evidence="1">The sequence shown here is derived from an EMBL/GenBank/DDBJ whole genome shotgun (WGS) entry which is preliminary data.</text>
</comment>
<dbReference type="EMBL" id="JADYXP020000024">
    <property type="protein sequence ID" value="KAL0101134.1"/>
    <property type="molecule type" value="Genomic_DNA"/>
</dbReference>
<proteinExistence type="predicted"/>
<organism evidence="1 2">
    <name type="scientific">Cardiocondyla obscurior</name>
    <dbReference type="NCBI Taxonomy" id="286306"/>
    <lineage>
        <taxon>Eukaryota</taxon>
        <taxon>Metazoa</taxon>
        <taxon>Ecdysozoa</taxon>
        <taxon>Arthropoda</taxon>
        <taxon>Hexapoda</taxon>
        <taxon>Insecta</taxon>
        <taxon>Pterygota</taxon>
        <taxon>Neoptera</taxon>
        <taxon>Endopterygota</taxon>
        <taxon>Hymenoptera</taxon>
        <taxon>Apocrita</taxon>
        <taxon>Aculeata</taxon>
        <taxon>Formicoidea</taxon>
        <taxon>Formicidae</taxon>
        <taxon>Myrmicinae</taxon>
        <taxon>Cardiocondyla</taxon>
    </lineage>
</organism>
<accession>A0AAW2EFH9</accession>
<name>A0AAW2EFH9_9HYME</name>
<reference evidence="1 2" key="1">
    <citation type="submission" date="2023-03" db="EMBL/GenBank/DDBJ databases">
        <title>High recombination rates correlate with genetic variation in Cardiocondyla obscurior ants.</title>
        <authorList>
            <person name="Errbii M."/>
        </authorList>
    </citation>
    <scope>NUCLEOTIDE SEQUENCE [LARGE SCALE GENOMIC DNA]</scope>
    <source>
        <strain evidence="1">Alpha-2009</strain>
        <tissue evidence="1">Whole body</tissue>
    </source>
</reference>
<gene>
    <name evidence="1" type="ORF">PUN28_018765</name>
</gene>
<sequence length="132" mass="14932">MLLTSAIDFRDILVLAGHQDGPPEADQQGGSYFREGHPGDPLFPGNTTLLTFSSLRLGAYKEISFSFSFFFPPLNLNTDNSFRQLFEGRTGNDRGRRCIREKGSRCEEGNRLRTKVNRRLSSTSLYGYFVIN</sequence>
<keyword evidence="2" id="KW-1185">Reference proteome</keyword>
<protein>
    <submittedName>
        <fullName evidence="1">Uncharacterized protein</fullName>
    </submittedName>
</protein>